<evidence type="ECO:0000256" key="4">
    <source>
        <dbReference type="ARBA" id="ARBA00012723"/>
    </source>
</evidence>
<dbReference type="Proteomes" id="UP000001542">
    <property type="component" value="Unassembled WGS sequence"/>
</dbReference>
<evidence type="ECO:0000256" key="6">
    <source>
        <dbReference type="ARBA" id="ARBA00023235"/>
    </source>
</evidence>
<dbReference type="PANTHER" id="PTHR18929:SF132">
    <property type="entry name" value="PROTEIN DISULFIDE-ISOMERASE A3"/>
    <property type="match status" value="1"/>
</dbReference>
<evidence type="ECO:0000313" key="10">
    <source>
        <dbReference type="EMBL" id="EAX93951.1"/>
    </source>
</evidence>
<dbReference type="InParanoid" id="A2FM95"/>
<reference evidence="10" key="2">
    <citation type="journal article" date="2007" name="Science">
        <title>Draft genome sequence of the sexually transmitted pathogen Trichomonas vaginalis.</title>
        <authorList>
            <person name="Carlton J.M."/>
            <person name="Hirt R.P."/>
            <person name="Silva J.C."/>
            <person name="Delcher A.L."/>
            <person name="Schatz M."/>
            <person name="Zhao Q."/>
            <person name="Wortman J.R."/>
            <person name="Bidwell S.L."/>
            <person name="Alsmark U.C.M."/>
            <person name="Besteiro S."/>
            <person name="Sicheritz-Ponten T."/>
            <person name="Noel C.J."/>
            <person name="Dacks J.B."/>
            <person name="Foster P.G."/>
            <person name="Simillion C."/>
            <person name="Van de Peer Y."/>
            <person name="Miranda-Saavedra D."/>
            <person name="Barton G.J."/>
            <person name="Westrop G.D."/>
            <person name="Mueller S."/>
            <person name="Dessi D."/>
            <person name="Fiori P.L."/>
            <person name="Ren Q."/>
            <person name="Paulsen I."/>
            <person name="Zhang H."/>
            <person name="Bastida-Corcuera F.D."/>
            <person name="Simoes-Barbosa A."/>
            <person name="Brown M.T."/>
            <person name="Hayes R.D."/>
            <person name="Mukherjee M."/>
            <person name="Okumura C.Y."/>
            <person name="Schneider R."/>
            <person name="Smith A.J."/>
            <person name="Vanacova S."/>
            <person name="Villalvazo M."/>
            <person name="Haas B.J."/>
            <person name="Pertea M."/>
            <person name="Feldblyum T.V."/>
            <person name="Utterback T.R."/>
            <person name="Shu C.L."/>
            <person name="Osoegawa K."/>
            <person name="de Jong P.J."/>
            <person name="Hrdy I."/>
            <person name="Horvathova L."/>
            <person name="Zubacova Z."/>
            <person name="Dolezal P."/>
            <person name="Malik S.B."/>
            <person name="Logsdon J.M. Jr."/>
            <person name="Henze K."/>
            <person name="Gupta A."/>
            <person name="Wang C.C."/>
            <person name="Dunne R.L."/>
            <person name="Upcroft J.A."/>
            <person name="Upcroft P."/>
            <person name="White O."/>
            <person name="Salzberg S.L."/>
            <person name="Tang P."/>
            <person name="Chiu C.-H."/>
            <person name="Lee Y.-S."/>
            <person name="Embley T.M."/>
            <person name="Coombs G.H."/>
            <person name="Mottram J.C."/>
            <person name="Tachezy J."/>
            <person name="Fraser-Liggett C.M."/>
            <person name="Johnson P.J."/>
        </authorList>
    </citation>
    <scope>NUCLEOTIDE SEQUENCE [LARGE SCALE GENOMIC DNA]</scope>
    <source>
        <strain evidence="10">G3</strain>
    </source>
</reference>
<dbReference type="STRING" id="5722.A2FM95"/>
<feature type="chain" id="PRO_5002643423" description="protein disulfide-isomerase" evidence="9">
    <location>
        <begin position="20"/>
        <end position="528"/>
    </location>
</feature>
<dbReference type="AlphaFoldDB" id="A2FM95"/>
<evidence type="ECO:0000256" key="2">
    <source>
        <dbReference type="ARBA" id="ARBA00004319"/>
    </source>
</evidence>
<evidence type="ECO:0000256" key="8">
    <source>
        <dbReference type="SAM" id="MobiDB-lite"/>
    </source>
</evidence>
<dbReference type="PANTHER" id="PTHR18929">
    <property type="entry name" value="PROTEIN DISULFIDE ISOMERASE"/>
    <property type="match status" value="1"/>
</dbReference>
<comment type="similarity">
    <text evidence="3">Belongs to the protein disulfide isomerase family.</text>
</comment>
<dbReference type="EC" id="5.3.4.1" evidence="4"/>
<protein>
    <recommendedName>
        <fullName evidence="4">protein disulfide-isomerase</fullName>
        <ecNumber evidence="4">5.3.4.1</ecNumber>
    </recommendedName>
</protein>
<comment type="catalytic activity">
    <reaction evidence="1">
        <text>Catalyzes the rearrangement of -S-S- bonds in proteins.</text>
        <dbReference type="EC" id="5.3.4.1"/>
    </reaction>
</comment>
<reference evidence="10" key="1">
    <citation type="submission" date="2006-10" db="EMBL/GenBank/DDBJ databases">
        <authorList>
            <person name="Amadeo P."/>
            <person name="Zhao Q."/>
            <person name="Wortman J."/>
            <person name="Fraser-Liggett C."/>
            <person name="Carlton J."/>
        </authorList>
    </citation>
    <scope>NUCLEOTIDE SEQUENCE</scope>
    <source>
        <strain evidence="10">G3</strain>
    </source>
</reference>
<keyword evidence="7" id="KW-0676">Redox-active center</keyword>
<dbReference type="VEuPathDB" id="TrichDB:TVAGG3_0864490"/>
<evidence type="ECO:0000256" key="9">
    <source>
        <dbReference type="SAM" id="SignalP"/>
    </source>
</evidence>
<dbReference type="RefSeq" id="XP_001306881.1">
    <property type="nucleotide sequence ID" value="XM_001306880.1"/>
</dbReference>
<accession>A2FM95</accession>
<dbReference type="SMR" id="A2FM95"/>
<organism evidence="10 11">
    <name type="scientific">Trichomonas vaginalis (strain ATCC PRA-98 / G3)</name>
    <dbReference type="NCBI Taxonomy" id="412133"/>
    <lineage>
        <taxon>Eukaryota</taxon>
        <taxon>Metamonada</taxon>
        <taxon>Parabasalia</taxon>
        <taxon>Trichomonadida</taxon>
        <taxon>Trichomonadidae</taxon>
        <taxon>Trichomonas</taxon>
    </lineage>
</organism>
<dbReference type="KEGG" id="tva:4751677"/>
<dbReference type="Gene3D" id="3.40.30.10">
    <property type="entry name" value="Glutaredoxin"/>
    <property type="match status" value="1"/>
</dbReference>
<name>A2FM95_TRIV3</name>
<evidence type="ECO:0000256" key="1">
    <source>
        <dbReference type="ARBA" id="ARBA00001182"/>
    </source>
</evidence>
<dbReference type="VEuPathDB" id="TrichDB:TVAG_428810"/>
<dbReference type="GO" id="GO:0006457">
    <property type="term" value="P:protein folding"/>
    <property type="evidence" value="ECO:0000318"/>
    <property type="project" value="GO_Central"/>
</dbReference>
<proteinExistence type="inferred from homology"/>
<gene>
    <name evidence="10" type="ORF">TVAG_428810</name>
</gene>
<dbReference type="InterPro" id="IPR036249">
    <property type="entry name" value="Thioredoxin-like_sf"/>
</dbReference>
<dbReference type="SUPFAM" id="SSF52833">
    <property type="entry name" value="Thioredoxin-like"/>
    <property type="match status" value="1"/>
</dbReference>
<sequence>MFFAFFSTVNSIFVPYSLTAESTVPRINATLLQQKAIGLKTVIGIGLKPDDKDTKTREETILEATYYYGDKADFYFLEPVSCDELAKQYGLSIPCVFVYRVGLLCGTYMYPESDSGIMFLLRLILEPMPEATQSLADLHSQLGNMPFALLATPERYNKAVSLQYDVSSQMNVGVIPVEPQVLLSLGINSSKLAFFRGEDRTVFQSSEFTEGLYAQSYPVYRNLMPSDLRGESTIVFALVAPELNDDYQEFLYQVGERAIGVVVGYLPRNLKSYAESICHVVIDEKTVTVVAFNYDNGFYYDTSSEFTPELLKKPINVGVWVQKANTIISKILLGQIKPEFISEPEPPKSTTNTQQLVGTTYEQFIMDPNYDVVVLYKREGCENCVEFFPQYLEFAASLSNYTYLKFAYIDILKNSCKLKYPFMPGVPHVHFYPAHNKSADVPMRGGRSTNSMLRMIKQGSKNKYDFEAPPIDKASAAMELFTLLFAAKDMPPDEQAKAMEYIQELNDKMNMTTPEKPKEQEPDLTKEL</sequence>
<keyword evidence="9" id="KW-0732">Signal</keyword>
<dbReference type="EMBL" id="DS113883">
    <property type="protein sequence ID" value="EAX93951.1"/>
    <property type="molecule type" value="Genomic_DNA"/>
</dbReference>
<evidence type="ECO:0000256" key="3">
    <source>
        <dbReference type="ARBA" id="ARBA00006347"/>
    </source>
</evidence>
<evidence type="ECO:0000256" key="5">
    <source>
        <dbReference type="ARBA" id="ARBA00022824"/>
    </source>
</evidence>
<feature type="compositionally biased region" description="Basic and acidic residues" evidence="8">
    <location>
        <begin position="515"/>
        <end position="528"/>
    </location>
</feature>
<dbReference type="GO" id="GO:0003756">
    <property type="term" value="F:protein disulfide isomerase activity"/>
    <property type="evidence" value="ECO:0000318"/>
    <property type="project" value="GO_Central"/>
</dbReference>
<evidence type="ECO:0000313" key="11">
    <source>
        <dbReference type="Proteomes" id="UP000001542"/>
    </source>
</evidence>
<dbReference type="OrthoDB" id="427280at2759"/>
<keyword evidence="6" id="KW-0413">Isomerase</keyword>
<dbReference type="GO" id="GO:0034976">
    <property type="term" value="P:response to endoplasmic reticulum stress"/>
    <property type="evidence" value="ECO:0000318"/>
    <property type="project" value="GO_Central"/>
</dbReference>
<keyword evidence="11" id="KW-1185">Reference proteome</keyword>
<comment type="subcellular location">
    <subcellularLocation>
        <location evidence="2">Endoplasmic reticulum lumen</location>
    </subcellularLocation>
</comment>
<dbReference type="GO" id="GO:0005788">
    <property type="term" value="C:endoplasmic reticulum lumen"/>
    <property type="evidence" value="ECO:0007669"/>
    <property type="project" value="UniProtKB-SubCell"/>
</dbReference>
<feature type="signal peptide" evidence="9">
    <location>
        <begin position="1"/>
        <end position="19"/>
    </location>
</feature>
<evidence type="ECO:0000256" key="7">
    <source>
        <dbReference type="ARBA" id="ARBA00023284"/>
    </source>
</evidence>
<dbReference type="eggNOG" id="KOG0190">
    <property type="taxonomic scope" value="Eukaryota"/>
</dbReference>
<keyword evidence="5" id="KW-0256">Endoplasmic reticulum</keyword>
<dbReference type="GO" id="GO:0005783">
    <property type="term" value="C:endoplasmic reticulum"/>
    <property type="evidence" value="ECO:0000318"/>
    <property type="project" value="GO_Central"/>
</dbReference>
<feature type="region of interest" description="Disordered" evidence="8">
    <location>
        <begin position="507"/>
        <end position="528"/>
    </location>
</feature>